<evidence type="ECO:0000313" key="2">
    <source>
        <dbReference type="Proteomes" id="UP000247702"/>
    </source>
</evidence>
<evidence type="ECO:0000313" key="1">
    <source>
        <dbReference type="EMBL" id="GBC05512.1"/>
    </source>
</evidence>
<organism evidence="1 2">
    <name type="scientific">Rhizophagus clarus</name>
    <dbReference type="NCBI Taxonomy" id="94130"/>
    <lineage>
        <taxon>Eukaryota</taxon>
        <taxon>Fungi</taxon>
        <taxon>Fungi incertae sedis</taxon>
        <taxon>Mucoromycota</taxon>
        <taxon>Glomeromycotina</taxon>
        <taxon>Glomeromycetes</taxon>
        <taxon>Glomerales</taxon>
        <taxon>Glomeraceae</taxon>
        <taxon>Rhizophagus</taxon>
    </lineage>
</organism>
<comment type="caution">
    <text evidence="1">The sequence shown here is derived from an EMBL/GenBank/DDBJ whole genome shotgun (WGS) entry which is preliminary data.</text>
</comment>
<dbReference type="Pfam" id="PF18759">
    <property type="entry name" value="Plavaka"/>
    <property type="match status" value="1"/>
</dbReference>
<keyword evidence="2" id="KW-1185">Reference proteome</keyword>
<dbReference type="AlphaFoldDB" id="A0A2Z6S9C2"/>
<sequence>MNEEFVFKYKNHNTLIKTYGEQFESNWWYITENKIPVDNKLLSIIIYADSTTCDHLGKTSEHPIYISLGNIPNWQRNKPNAKVLVGYLPKLKAKDNTTRNSKSF</sequence>
<dbReference type="Proteomes" id="UP000247702">
    <property type="component" value="Unassembled WGS sequence"/>
</dbReference>
<dbReference type="InterPro" id="IPR041078">
    <property type="entry name" value="Plavaka"/>
</dbReference>
<protein>
    <submittedName>
        <fullName evidence="1">Uncharacterized protein</fullName>
    </submittedName>
</protein>
<name>A0A2Z6S9C2_9GLOM</name>
<dbReference type="EMBL" id="BEXD01004011">
    <property type="protein sequence ID" value="GBC05512.1"/>
    <property type="molecule type" value="Genomic_DNA"/>
</dbReference>
<gene>
    <name evidence="1" type="ORF">RclHR1_06260018</name>
</gene>
<accession>A0A2Z6S9C2</accession>
<proteinExistence type="predicted"/>
<reference evidence="1 2" key="1">
    <citation type="submission" date="2017-11" db="EMBL/GenBank/DDBJ databases">
        <title>The genome of Rhizophagus clarus HR1 reveals common genetic basis of auxotrophy among arbuscular mycorrhizal fungi.</title>
        <authorList>
            <person name="Kobayashi Y."/>
        </authorList>
    </citation>
    <scope>NUCLEOTIDE SEQUENCE [LARGE SCALE GENOMIC DNA]</scope>
    <source>
        <strain evidence="1 2">HR1</strain>
    </source>
</reference>